<dbReference type="PANTHER" id="PTHR14732:SF0">
    <property type="entry name" value="RNA POLYMERASE II SUBUNIT B1 CTD PHOSPHATASE RPAP2-RELATED"/>
    <property type="match status" value="1"/>
</dbReference>
<reference evidence="1 2" key="1">
    <citation type="submission" date="2023-12" db="EMBL/GenBank/DDBJ databases">
        <title>A high-quality genome assembly for Dillenia turbinata (Dilleniales).</title>
        <authorList>
            <person name="Chanderbali A."/>
        </authorList>
    </citation>
    <scope>NUCLEOTIDE SEQUENCE [LARGE SCALE GENOMIC DNA]</scope>
    <source>
        <strain evidence="1">LSX21</strain>
        <tissue evidence="1">Leaf</tissue>
    </source>
</reference>
<organism evidence="1 2">
    <name type="scientific">Dillenia turbinata</name>
    <dbReference type="NCBI Taxonomy" id="194707"/>
    <lineage>
        <taxon>Eukaryota</taxon>
        <taxon>Viridiplantae</taxon>
        <taxon>Streptophyta</taxon>
        <taxon>Embryophyta</taxon>
        <taxon>Tracheophyta</taxon>
        <taxon>Spermatophyta</taxon>
        <taxon>Magnoliopsida</taxon>
        <taxon>eudicotyledons</taxon>
        <taxon>Gunneridae</taxon>
        <taxon>Pentapetalae</taxon>
        <taxon>Dilleniales</taxon>
        <taxon>Dilleniaceae</taxon>
        <taxon>Dillenia</taxon>
    </lineage>
</organism>
<dbReference type="GO" id="GO:0005634">
    <property type="term" value="C:nucleus"/>
    <property type="evidence" value="ECO:0007669"/>
    <property type="project" value="TreeGrafter"/>
</dbReference>
<dbReference type="AlphaFoldDB" id="A0AAN8UKH4"/>
<protein>
    <submittedName>
        <fullName evidence="1">Uncharacterized protein</fullName>
    </submittedName>
</protein>
<accession>A0AAN8UKH4</accession>
<dbReference type="InterPro" id="IPR039693">
    <property type="entry name" value="Rtr1/RPAP2"/>
</dbReference>
<dbReference type="PANTHER" id="PTHR14732">
    <property type="entry name" value="RNA POLYMERASE II SUBUNIT B1 CTD PHOSPHATASE RPAP2-RELATED"/>
    <property type="match status" value="1"/>
</dbReference>
<dbReference type="GO" id="GO:0005737">
    <property type="term" value="C:cytoplasm"/>
    <property type="evidence" value="ECO:0007669"/>
    <property type="project" value="TreeGrafter"/>
</dbReference>
<dbReference type="EMBL" id="JBAMMX010000025">
    <property type="protein sequence ID" value="KAK6915714.1"/>
    <property type="molecule type" value="Genomic_DNA"/>
</dbReference>
<dbReference type="GO" id="GO:0043175">
    <property type="term" value="F:RNA polymerase core enzyme binding"/>
    <property type="evidence" value="ECO:0007669"/>
    <property type="project" value="InterPro"/>
</dbReference>
<name>A0AAN8UKH4_9MAGN</name>
<keyword evidence="2" id="KW-1185">Reference proteome</keyword>
<dbReference type="Proteomes" id="UP001370490">
    <property type="component" value="Unassembled WGS sequence"/>
</dbReference>
<gene>
    <name evidence="1" type="ORF">RJ641_020831</name>
</gene>
<dbReference type="GO" id="GO:0008420">
    <property type="term" value="F:RNA polymerase II CTD heptapeptide repeat phosphatase activity"/>
    <property type="evidence" value="ECO:0007669"/>
    <property type="project" value="InterPro"/>
</dbReference>
<evidence type="ECO:0000313" key="2">
    <source>
        <dbReference type="Proteomes" id="UP001370490"/>
    </source>
</evidence>
<evidence type="ECO:0000313" key="1">
    <source>
        <dbReference type="EMBL" id="KAK6915714.1"/>
    </source>
</evidence>
<comment type="caution">
    <text evidence="1">The sequence shown here is derived from an EMBL/GenBank/DDBJ whole genome shotgun (WGS) entry which is preliminary data.</text>
</comment>
<proteinExistence type="predicted"/>
<sequence>MNGGSGSSELKIQENTETKVGCMEEFADPSNAIEGYVPKSAIAHLHLQFPKIKEKVKISKGIDLTNGTDFASTINIIDEPSTSEIEKTVSCTPSRGSKGNVTSCENAVKASKELYAAETDQASETKLRSSLKSSGVKKINHSVTWADKNDNVGHKNLCEIRELEDAKEGTYGSDGDDVEDENSVIEFASAEACAAALSQAAEAVASGQSDVIDAVSEAGVIILPHPHDVNNGDPEVDVDTFKRETEPAPLKWPRKHGLTNLDVFDPENSWYNSPPEGFTLDLSTFATMWMALFAWITSSSLANIYGQDESFHEDYLAVNGREYPRKISVSDGCSSEIEQTIAGCLAWALPEVIEELRLPTPISTLEKGMLLLQFALFYPLSEEEYYFHPQWQHPKSVQLQSTQERVCGYRGGICLFSIIVVKPSKPTSGRPNHYRCAHNLGLDLICWGRTGGGGWLMMVRMNLGGLLVMMSFVDPLPSFRFKQWQILDDAKVTMDEYKLMKDLIIPLGRVPHFSPQNGAWGSESVTLICRQMQKISYKSSHTSMICPCNLGWSPHALSKKN</sequence>